<keyword evidence="1" id="KW-1133">Transmembrane helix</keyword>
<dbReference type="InterPro" id="IPR021484">
    <property type="entry name" value="DUF3137"/>
</dbReference>
<accession>H6L463</accession>
<reference evidence="2 3" key="1">
    <citation type="journal article" date="2012" name="Stand. Genomic Sci.">
        <title>Complete genome sequencing and analysis of Saprospira grandis str. Lewin, a predatory marine bacterium.</title>
        <authorList>
            <person name="Saw J.H."/>
            <person name="Yuryev A."/>
            <person name="Kanbe M."/>
            <person name="Hou S."/>
            <person name="Young A.G."/>
            <person name="Aizawa S."/>
            <person name="Alam M."/>
        </authorList>
    </citation>
    <scope>NUCLEOTIDE SEQUENCE [LARGE SCALE GENOMIC DNA]</scope>
    <source>
        <strain evidence="2 3">Lewin</strain>
    </source>
</reference>
<feature type="transmembrane region" description="Helical" evidence="1">
    <location>
        <begin position="55"/>
        <end position="74"/>
    </location>
</feature>
<dbReference type="Pfam" id="PF11335">
    <property type="entry name" value="DUF3137"/>
    <property type="match status" value="1"/>
</dbReference>
<dbReference type="RefSeq" id="WP_015692662.1">
    <property type="nucleotide sequence ID" value="NC_016940.1"/>
</dbReference>
<organism evidence="2 3">
    <name type="scientific">Saprospira grandis (strain Lewin)</name>
    <dbReference type="NCBI Taxonomy" id="984262"/>
    <lineage>
        <taxon>Bacteria</taxon>
        <taxon>Pseudomonadati</taxon>
        <taxon>Bacteroidota</taxon>
        <taxon>Saprospiria</taxon>
        <taxon>Saprospirales</taxon>
        <taxon>Saprospiraceae</taxon>
        <taxon>Saprospira</taxon>
    </lineage>
</organism>
<dbReference type="STRING" id="984262.SGRA_2318"/>
<gene>
    <name evidence="2" type="ordered locus">SGRA_2318</name>
</gene>
<evidence type="ECO:0000313" key="2">
    <source>
        <dbReference type="EMBL" id="AFC25047.1"/>
    </source>
</evidence>
<feature type="transmembrane region" description="Helical" evidence="1">
    <location>
        <begin position="27"/>
        <end position="49"/>
    </location>
</feature>
<dbReference type="HOGENOM" id="CLU_064247_0_0_10"/>
<dbReference type="AlphaFoldDB" id="H6L463"/>
<evidence type="ECO:0000256" key="1">
    <source>
        <dbReference type="SAM" id="Phobius"/>
    </source>
</evidence>
<dbReference type="eggNOG" id="COG0457">
    <property type="taxonomic scope" value="Bacteria"/>
</dbReference>
<dbReference type="Proteomes" id="UP000007519">
    <property type="component" value="Chromosome"/>
</dbReference>
<dbReference type="OrthoDB" id="4960523at2"/>
<keyword evidence="1" id="KW-0812">Transmembrane</keyword>
<keyword evidence="3" id="KW-1185">Reference proteome</keyword>
<protein>
    <submittedName>
        <fullName evidence="2">Galanin</fullName>
    </submittedName>
</protein>
<dbReference type="EMBL" id="CP002831">
    <property type="protein sequence ID" value="AFC25047.1"/>
    <property type="molecule type" value="Genomic_DNA"/>
</dbReference>
<name>H6L463_SAPGL</name>
<keyword evidence="1" id="KW-0472">Membrane</keyword>
<evidence type="ECO:0000313" key="3">
    <source>
        <dbReference type="Proteomes" id="UP000007519"/>
    </source>
</evidence>
<proteinExistence type="predicted"/>
<sequence length="302" mass="36336">MQDLKEFRRYYNNHLHADLQAFERQRWALIISIGLAIFLALGLVLAVLAFELFPIIFLLILPYWFIYNFFLRWIERFKARFKPLVVQSILQFIDPRLRYYHKDFIPKDSFNRAHIFPFNPHIYSGEDYIMGKIGEVYFEMCELKVMHTSDVTDRLESWLNGVFFHTKFNFRAEGQMVIIPRVQAQKFIRTFKRLTRYGGYELKDTGNPRFDEDFLVYIDRKMKYEDILTPELLNTLNSYHERSGQEIYASFMGSHFYLAVAEPYELLDAHLFSTNVDFELISAYYEELFVFTQLVEDFDLRH</sequence>
<dbReference type="KEGG" id="sgn:SGRA_2318"/>